<sequence length="319" mass="34076">MPSRGGGPAVIHPNQPPPDPTFSSFVHIVPQYHHPTMMQQYPPQPASLVFTAGPTSNAAAAAKAEVRDVWAGNFEDEISTMASLLPYYPCVCVDTEFPGAVHDSGTPRYLRGPRESYALVKKNVDDLKLLQVGIALSGPDGRCPVAWQFNIRGFDPARDPHAPASVAMLRSQGMDFATLREFGVRPDDFAAGFYRYGLGCRGLTWAAFSGAYDFAYLAKVLTAGGPLPDTLDGFHALVQGLFGPNVLDVKHLARCCGHGGIRGGLEQVAAALGVERAAGRAHCAGSDSLLTIDVLLAMEERFFRNSNVLAHAGTIVDLA</sequence>
<keyword evidence="13" id="KW-0694">RNA-binding</keyword>
<evidence type="ECO:0000256" key="16">
    <source>
        <dbReference type="ARBA" id="ARBA00023242"/>
    </source>
</evidence>
<evidence type="ECO:0000256" key="8">
    <source>
        <dbReference type="ARBA" id="ARBA00022490"/>
    </source>
</evidence>
<evidence type="ECO:0000256" key="6">
    <source>
        <dbReference type="ARBA" id="ARBA00011757"/>
    </source>
</evidence>
<dbReference type="InterPro" id="IPR006941">
    <property type="entry name" value="RNase_CAF1"/>
</dbReference>
<dbReference type="InterPro" id="IPR012337">
    <property type="entry name" value="RNaseH-like_sf"/>
</dbReference>
<evidence type="ECO:0000256" key="12">
    <source>
        <dbReference type="ARBA" id="ARBA00022839"/>
    </source>
</evidence>
<dbReference type="GO" id="GO:0003723">
    <property type="term" value="F:RNA binding"/>
    <property type="evidence" value="ECO:0007669"/>
    <property type="project" value="UniProtKB-KW"/>
</dbReference>
<keyword evidence="15" id="KW-0804">Transcription</keyword>
<proteinExistence type="inferred from homology"/>
<evidence type="ECO:0000256" key="2">
    <source>
        <dbReference type="ARBA" id="ARBA00001968"/>
    </source>
</evidence>
<dbReference type="GO" id="GO:0005737">
    <property type="term" value="C:cytoplasm"/>
    <property type="evidence" value="ECO:0007669"/>
    <property type="project" value="UniProtKB-SubCell"/>
</dbReference>
<evidence type="ECO:0000256" key="15">
    <source>
        <dbReference type="ARBA" id="ARBA00023163"/>
    </source>
</evidence>
<comment type="caution">
    <text evidence="19">The sequence shown here is derived from an EMBL/GenBank/DDBJ whole genome shotgun (WGS) entry which is preliminary data.</text>
</comment>
<evidence type="ECO:0000256" key="5">
    <source>
        <dbReference type="ARBA" id="ARBA00008372"/>
    </source>
</evidence>
<comment type="similarity">
    <text evidence="5">Belongs to the CAF1 family.</text>
</comment>
<evidence type="ECO:0000256" key="17">
    <source>
        <dbReference type="ARBA" id="ARBA00025148"/>
    </source>
</evidence>
<comment type="subunit">
    <text evidence="6">Component of the CCR4-NOT complex, at least composed of CRR4 and CAF1 proteins.</text>
</comment>
<evidence type="ECO:0000313" key="19">
    <source>
        <dbReference type="EMBL" id="OEL36056.1"/>
    </source>
</evidence>
<keyword evidence="14" id="KW-0805">Transcription regulation</keyword>
<keyword evidence="10" id="KW-0479">Metal-binding</keyword>
<reference evidence="19 20" key="1">
    <citation type="submission" date="2016-09" db="EMBL/GenBank/DDBJ databases">
        <title>The draft genome of Dichanthelium oligosanthes: A C3 panicoid grass species.</title>
        <authorList>
            <person name="Studer A.J."/>
            <person name="Schnable J.C."/>
            <person name="Brutnell T.P."/>
        </authorList>
    </citation>
    <scope>NUCLEOTIDE SEQUENCE [LARGE SCALE GENOMIC DNA]</scope>
    <source>
        <strain evidence="20">cv. Kellogg 1175</strain>
        <tissue evidence="19">Leaf</tissue>
    </source>
</reference>
<comment type="cofactor">
    <cofactor evidence="2">
        <name>a divalent metal cation</name>
        <dbReference type="ChEBI" id="CHEBI:60240"/>
    </cofactor>
</comment>
<comment type="function">
    <text evidence="17">Ubiquitous transcription factor required for a diverse set of processes. It is a component of the CCR4 complex involved in the control of gene expression.</text>
</comment>
<evidence type="ECO:0000256" key="18">
    <source>
        <dbReference type="SAM" id="MobiDB-lite"/>
    </source>
</evidence>
<keyword evidence="12" id="KW-0269">Exonuclease</keyword>
<keyword evidence="16" id="KW-0539">Nucleus</keyword>
<gene>
    <name evidence="19" type="ORF">BAE44_0002926</name>
</gene>
<evidence type="ECO:0000256" key="13">
    <source>
        <dbReference type="ARBA" id="ARBA00022884"/>
    </source>
</evidence>
<evidence type="ECO:0000256" key="3">
    <source>
        <dbReference type="ARBA" id="ARBA00004123"/>
    </source>
</evidence>
<dbReference type="EC" id="3.1.13.4" evidence="7"/>
<dbReference type="Gene3D" id="3.30.420.10">
    <property type="entry name" value="Ribonuclease H-like superfamily/Ribonuclease H"/>
    <property type="match status" value="1"/>
</dbReference>
<comment type="subcellular location">
    <subcellularLocation>
        <location evidence="4">Cytoplasm</location>
    </subcellularLocation>
    <subcellularLocation>
        <location evidence="3">Nucleus</location>
    </subcellularLocation>
</comment>
<accession>A0A1E5WF80</accession>
<dbReference type="GO" id="GO:0005634">
    <property type="term" value="C:nucleus"/>
    <property type="evidence" value="ECO:0007669"/>
    <property type="project" value="UniProtKB-SubCell"/>
</dbReference>
<dbReference type="Proteomes" id="UP000095767">
    <property type="component" value="Unassembled WGS sequence"/>
</dbReference>
<name>A0A1E5WF80_9POAL</name>
<evidence type="ECO:0000256" key="14">
    <source>
        <dbReference type="ARBA" id="ARBA00023015"/>
    </source>
</evidence>
<evidence type="ECO:0000256" key="10">
    <source>
        <dbReference type="ARBA" id="ARBA00022723"/>
    </source>
</evidence>
<feature type="region of interest" description="Disordered" evidence="18">
    <location>
        <begin position="1"/>
        <end position="22"/>
    </location>
</feature>
<dbReference type="PANTHER" id="PTHR10797">
    <property type="entry name" value="CCR4-NOT TRANSCRIPTION COMPLEX SUBUNIT"/>
    <property type="match status" value="1"/>
</dbReference>
<dbReference type="GO" id="GO:0030014">
    <property type="term" value="C:CCR4-NOT complex"/>
    <property type="evidence" value="ECO:0007669"/>
    <property type="project" value="InterPro"/>
</dbReference>
<evidence type="ECO:0000256" key="9">
    <source>
        <dbReference type="ARBA" id="ARBA00022722"/>
    </source>
</evidence>
<dbReference type="GO" id="GO:0004535">
    <property type="term" value="F:poly(A)-specific ribonuclease activity"/>
    <property type="evidence" value="ECO:0007669"/>
    <property type="project" value="UniProtKB-EC"/>
</dbReference>
<organism evidence="19 20">
    <name type="scientific">Dichanthelium oligosanthes</name>
    <dbReference type="NCBI Taxonomy" id="888268"/>
    <lineage>
        <taxon>Eukaryota</taxon>
        <taxon>Viridiplantae</taxon>
        <taxon>Streptophyta</taxon>
        <taxon>Embryophyta</taxon>
        <taxon>Tracheophyta</taxon>
        <taxon>Spermatophyta</taxon>
        <taxon>Magnoliopsida</taxon>
        <taxon>Liliopsida</taxon>
        <taxon>Poales</taxon>
        <taxon>Poaceae</taxon>
        <taxon>PACMAD clade</taxon>
        <taxon>Panicoideae</taxon>
        <taxon>Panicodae</taxon>
        <taxon>Paniceae</taxon>
        <taxon>Dichantheliinae</taxon>
        <taxon>Dichanthelium</taxon>
    </lineage>
</organism>
<protein>
    <recommendedName>
        <fullName evidence="7">poly(A)-specific ribonuclease</fullName>
        <ecNumber evidence="7">3.1.13.4</ecNumber>
    </recommendedName>
</protein>
<dbReference type="SUPFAM" id="SSF53098">
    <property type="entry name" value="Ribonuclease H-like"/>
    <property type="match status" value="1"/>
</dbReference>
<evidence type="ECO:0000256" key="4">
    <source>
        <dbReference type="ARBA" id="ARBA00004496"/>
    </source>
</evidence>
<keyword evidence="20" id="KW-1185">Reference proteome</keyword>
<keyword evidence="9" id="KW-0540">Nuclease</keyword>
<evidence type="ECO:0000256" key="11">
    <source>
        <dbReference type="ARBA" id="ARBA00022801"/>
    </source>
</evidence>
<keyword evidence="11" id="KW-0378">Hydrolase</keyword>
<dbReference type="AlphaFoldDB" id="A0A1E5WF80"/>
<dbReference type="InterPro" id="IPR039637">
    <property type="entry name" value="CNOT7/CNOT8/Pop2"/>
</dbReference>
<dbReference type="Pfam" id="PF04857">
    <property type="entry name" value="CAF1"/>
    <property type="match status" value="1"/>
</dbReference>
<dbReference type="InterPro" id="IPR036397">
    <property type="entry name" value="RNaseH_sf"/>
</dbReference>
<keyword evidence="8" id="KW-0963">Cytoplasm</keyword>
<dbReference type="GO" id="GO:0046872">
    <property type="term" value="F:metal ion binding"/>
    <property type="evidence" value="ECO:0007669"/>
    <property type="project" value="UniProtKB-KW"/>
</dbReference>
<evidence type="ECO:0000313" key="20">
    <source>
        <dbReference type="Proteomes" id="UP000095767"/>
    </source>
</evidence>
<evidence type="ECO:0000256" key="1">
    <source>
        <dbReference type="ARBA" id="ARBA00001663"/>
    </source>
</evidence>
<dbReference type="EMBL" id="LWDX02010333">
    <property type="protein sequence ID" value="OEL36056.1"/>
    <property type="molecule type" value="Genomic_DNA"/>
</dbReference>
<dbReference type="OrthoDB" id="696953at2759"/>
<dbReference type="STRING" id="888268.A0A1E5WF80"/>
<evidence type="ECO:0000256" key="7">
    <source>
        <dbReference type="ARBA" id="ARBA00012161"/>
    </source>
</evidence>
<comment type="catalytic activity">
    <reaction evidence="1">
        <text>Exonucleolytic cleavage of poly(A) to 5'-AMP.</text>
        <dbReference type="EC" id="3.1.13.4"/>
    </reaction>
</comment>